<dbReference type="PANTHER" id="PTHR36848">
    <property type="entry name" value="DNA-BINDING PROTEIN (PUTATIVE SECRETED PROTEIN)-RELATED"/>
    <property type="match status" value="1"/>
</dbReference>
<evidence type="ECO:0000313" key="2">
    <source>
        <dbReference type="Proteomes" id="UP000316360"/>
    </source>
</evidence>
<evidence type="ECO:0008006" key="3">
    <source>
        <dbReference type="Google" id="ProtNLM"/>
    </source>
</evidence>
<evidence type="ECO:0000313" key="1">
    <source>
        <dbReference type="EMBL" id="TET12543.1"/>
    </source>
</evidence>
<comment type="caution">
    <text evidence="1">The sequence shown here is derived from an EMBL/GenBank/DDBJ whole genome shotgun (WGS) entry which is preliminary data.</text>
</comment>
<dbReference type="InterPro" id="IPR008979">
    <property type="entry name" value="Galactose-bd-like_sf"/>
</dbReference>
<organism evidence="1 2">
    <name type="scientific">Aerophobetes bacterium</name>
    <dbReference type="NCBI Taxonomy" id="2030807"/>
    <lineage>
        <taxon>Bacteria</taxon>
        <taxon>Candidatus Aerophobota</taxon>
    </lineage>
</organism>
<dbReference type="EMBL" id="SOKJ01000075">
    <property type="protein sequence ID" value="TET12543.1"/>
    <property type="molecule type" value="Genomic_DNA"/>
</dbReference>
<dbReference type="InterPro" id="IPR053161">
    <property type="entry name" value="Ulvan_degrading_GH"/>
</dbReference>
<dbReference type="SUPFAM" id="SSF49785">
    <property type="entry name" value="Galactose-binding domain-like"/>
    <property type="match status" value="1"/>
</dbReference>
<dbReference type="Pfam" id="PF17132">
    <property type="entry name" value="Glyco_hydro_106"/>
    <property type="match status" value="1"/>
</dbReference>
<protein>
    <recommendedName>
        <fullName evidence="3">Glycoside hydrolase</fullName>
    </recommendedName>
</protein>
<dbReference type="PANTHER" id="PTHR36848:SF2">
    <property type="entry name" value="SECRETED PROTEIN"/>
    <property type="match status" value="1"/>
</dbReference>
<dbReference type="AlphaFoldDB" id="A0A523S3D4"/>
<name>A0A523S3D4_UNCAE</name>
<dbReference type="Proteomes" id="UP000316360">
    <property type="component" value="Unassembled WGS sequence"/>
</dbReference>
<proteinExistence type="predicted"/>
<dbReference type="Gene3D" id="2.60.120.260">
    <property type="entry name" value="Galactose-binding domain-like"/>
    <property type="match status" value="1"/>
</dbReference>
<sequence length="912" mass="104958">MVDLKKEFLNPGKNYRSAPFWSWNDKLSPDELIRQVKDMKEQGMGGFFMHSREGLETDYLSKKWMKCIKAVVDISKKIGMNAWLYDEDRWPSGFAGGRVPSQGDKYRAKALGMEKAKGERKLTGKELACFCVTLEDGKIANVRKIDGKDKISPGENEIGLVFTREIAESIEWFNDEAYTDNLNPDAVRAFIESTYEAYKREVGDEFGKTIPGIFTDEPNFSGTFKQDIEWIPWTDGLLEYFEKMCGYNFLEVVPYFFFDGKKSRKVRHDYWLVLTRRFQEAYSKQLGKWCEKNNLAFTGHFLLENDFPGQIKTIGAAMPHYVHQQVPGIDILTESIHETLTVKQCSSVANQFERNVVPSEMYGCSGWEFTFEGQKWVGDWQYALGITLRCQHLTLYTLKGCRKRDYPPSFNYNTTWWKYNKVVEDYFARLSSLLRKGKVRRDILLLHPITGAWSLFNGKNTDKVQEISDEFQKIAEGILAFHYDYDFGDELILADWGEVKDGKFMVNRAEYKLVVLPPMRNIELSTVRLLEKFLKQRGKVLAIGHLPDTVNGKKSKECQRLLEYSGLIKVENLSELLGFFEESLEREISIKEKNGLEAPSFIYIEREIEKKKIFFIVNLDRNTEHKVDISFKGEGRVEEWDALTGKITGIPAKESRGYLSLSASFGPAGSKLYMIDPEGESATSQPLDKDKLFSKKEWKPSGIAFIGPNTEFERTDPNVLVLDRACYRFSEGSWSEEMPIRYKNRMEVEDCFLMGNFGVDIQTRSIIKEPEKLHFGDWTSQGYPHYAGGIIYKEKVNIEKEEGDRFFVKLGRWSATTISIWVNDELAGHIPWQDADSLEITNALKNGENVIGIEAVASPRNILGPLHGKAGYEPATDSRSFRTEGNEWTDEYVLWPWGLFKQVRICKKGVLR</sequence>
<reference evidence="1 2" key="1">
    <citation type="submission" date="2019-03" db="EMBL/GenBank/DDBJ databases">
        <title>Metabolic potential of uncultured bacteria and archaea associated with petroleum seepage in deep-sea sediments.</title>
        <authorList>
            <person name="Dong X."/>
            <person name="Hubert C."/>
        </authorList>
    </citation>
    <scope>NUCLEOTIDE SEQUENCE [LARGE SCALE GENOMIC DNA]</scope>
    <source>
        <strain evidence="1">E44_bin7</strain>
    </source>
</reference>
<accession>A0A523S3D4</accession>
<gene>
    <name evidence="1" type="ORF">E3J84_01455</name>
</gene>